<organism evidence="2 3">
    <name type="scientific">Huberarchaeum crystalense</name>
    <dbReference type="NCBI Taxonomy" id="2014257"/>
    <lineage>
        <taxon>Archaea</taxon>
        <taxon>Candidatus Huberarchaeota</taxon>
        <taxon>Candidatus Huberarchaeia</taxon>
        <taxon>Candidatus Huberarchaeales</taxon>
        <taxon>Candidatus Huberarchaeaceae</taxon>
        <taxon>Candidatus Huberarchaeum</taxon>
    </lineage>
</organism>
<dbReference type="InterPro" id="IPR011635">
    <property type="entry name" value="CARDB"/>
</dbReference>
<evidence type="ECO:0000259" key="1">
    <source>
        <dbReference type="Pfam" id="PF07705"/>
    </source>
</evidence>
<protein>
    <recommendedName>
        <fullName evidence="1">CARDB domain-containing protein</fullName>
    </recommendedName>
</protein>
<sequence length="587" mass="65885">MGFASSIFCENLCTAICTATANACHTGEPCAKATIAAAKVGAKIGAVIGAVDLSTTHIYGFCNITNGSIIAMGLTNLTISYDANNAFKLALQVPKSEYVASLVDDVYCDPGINNTETCKVLLDADQQMKDDYAADFTNNSGGIKLTIENQWNYHWDTIQNNIADKWNNDNNIQYGYEMYSFDSFAFKGRIIATSNRIWFKEGDNKRIFVENQSLKVDYYVDSVYVEYNGNLYETILPYMVDFHFNDSTEEANKGNEYRQFIADYYNNVALPDMKNYILQKEHEILKPIEEQRVNNDTKFEPLRAIHITLGLAETMKLYNVPKPDFVAGYNCYPSCDTSDLRNSSIPNPNDYNIDPNALNGIDFSNIPLYRTGYITEEEFLPQEPPNMTQANWTIYLAEVNILRVEEVTNILYDFNNTDVVVIVPETKPELTTLGNLSIRFTPNESINSGDIVTIDAVILNFGTTNSTNFEVKFYDGNPNDGGILIGSDTINVSALWVGIAQANWTASAGEHNIYVVVDPDDLVAEINESNNVANKTINVESSIKNYSMSDLYYRYETCNNPIYSADDGYVQVTLSQPFKFYDKEYST</sequence>
<dbReference type="EMBL" id="PFIH01000060">
    <property type="protein sequence ID" value="PIX27916.1"/>
    <property type="molecule type" value="Genomic_DNA"/>
</dbReference>
<feature type="non-terminal residue" evidence="2">
    <location>
        <position position="587"/>
    </location>
</feature>
<dbReference type="Pfam" id="PF07705">
    <property type="entry name" value="CARDB"/>
    <property type="match status" value="1"/>
</dbReference>
<dbReference type="AlphaFoldDB" id="A0A2H9N205"/>
<comment type="caution">
    <text evidence="2">The sequence shown here is derived from an EMBL/GenBank/DDBJ whole genome shotgun (WGS) entry which is preliminary data.</text>
</comment>
<dbReference type="InterPro" id="IPR013783">
    <property type="entry name" value="Ig-like_fold"/>
</dbReference>
<accession>A0A2H9N205</accession>
<reference evidence="3" key="1">
    <citation type="submission" date="2017-09" db="EMBL/GenBank/DDBJ databases">
        <title>Depth-based differentiation of microbial function through sediment-hosted aquifers and enrichment of novel symbionts in the deep terrestrial subsurface.</title>
        <authorList>
            <person name="Probst A.J."/>
            <person name="Ladd B."/>
            <person name="Jarett J.K."/>
            <person name="Geller-Mcgrath D.E."/>
            <person name="Sieber C.M.K."/>
            <person name="Emerson J.B."/>
            <person name="Anantharaman K."/>
            <person name="Thomas B.C."/>
            <person name="Malmstrom R."/>
            <person name="Stieglmeier M."/>
            <person name="Klingl A."/>
            <person name="Woyke T."/>
            <person name="Ryan C.M."/>
            <person name="Banfield J.F."/>
        </authorList>
    </citation>
    <scope>NUCLEOTIDE SEQUENCE [LARGE SCALE GENOMIC DNA]</scope>
</reference>
<evidence type="ECO:0000313" key="2">
    <source>
        <dbReference type="EMBL" id="PIX27916.1"/>
    </source>
</evidence>
<proteinExistence type="predicted"/>
<feature type="domain" description="CARDB" evidence="1">
    <location>
        <begin position="439"/>
        <end position="534"/>
    </location>
</feature>
<dbReference type="Gene3D" id="2.60.40.10">
    <property type="entry name" value="Immunoglobulins"/>
    <property type="match status" value="1"/>
</dbReference>
<gene>
    <name evidence="2" type="ORF">COZ66_02390</name>
</gene>
<dbReference type="Proteomes" id="UP000231449">
    <property type="component" value="Unassembled WGS sequence"/>
</dbReference>
<evidence type="ECO:0000313" key="3">
    <source>
        <dbReference type="Proteomes" id="UP000231449"/>
    </source>
</evidence>
<name>A0A2H9N205_HUBC1</name>